<evidence type="ECO:0000313" key="4">
    <source>
        <dbReference type="Proteomes" id="UP000076727"/>
    </source>
</evidence>
<sequence>MASSSPQKSDMAENVPYQAPATCYIPLVKFSYNTVDDNDMPPLEAVGDSDNEETLSHGMKPSTMLIPHLLVAPQAMTMRAPVMAARPAVNPTETQRMLLGDDVNDDTESSSDKEPDHGEDASQTSSTDKAELACDEAAAGLSSQANLQSDSDAAKPANKSPRAVKEHQIDAALAAIKVSGLKPNGKPKESICSVAKTFGIASSTLNNCWNGKKSPINLHIPQRKLNPMEEGVLVDWIKEVGQHGVPIGMLWYRHFKKRHPELAVYWAMKLQACCAKALNRPKVTRYFSLLQQVVEDYGIPHENIYNMDEKGVQLGIMDDIKVLVDCDQRDVYNIKNSNCELITIIECICADGTVICPCVIFKGKRMNKMWGLVNLANASITVLPNGWTDNELGTLWLKNDFELQTACRNISGKPHLLILDGHNSHCMYEFCHFTETHNIQIVCLPPHTTHKLQPLMWESLGPSQRTTGILLLDPSVIPNDAYAPALATTTQSAPVVPNWNLLPHLLVPFSDEDTDKFNLPTTSAVAGPLTPGPLTSPHYSEPMAPAHIRTIAIIPGLLPPLPANARRHMLIQHAAQLRTIADAACTQVYHDRVLLSLKDHENTALWQQLHLKVKTLPGKAKGKGKGKGHNKKAGDGEARHLTGEAILASLAQEEADVKERETAKADAAAECKQKVQEAVAKKAEK</sequence>
<reference evidence="3 4" key="1">
    <citation type="journal article" date="2016" name="Mol. Biol. Evol.">
        <title>Comparative Genomics of Early-Diverging Mushroom-Forming Fungi Provides Insights into the Origins of Lignocellulose Decay Capabilities.</title>
        <authorList>
            <person name="Nagy L.G."/>
            <person name="Riley R."/>
            <person name="Tritt A."/>
            <person name="Adam C."/>
            <person name="Daum C."/>
            <person name="Floudas D."/>
            <person name="Sun H."/>
            <person name="Yadav J.S."/>
            <person name="Pangilinan J."/>
            <person name="Larsson K.H."/>
            <person name="Matsuura K."/>
            <person name="Barry K."/>
            <person name="Labutti K."/>
            <person name="Kuo R."/>
            <person name="Ohm R.A."/>
            <person name="Bhattacharya S.S."/>
            <person name="Shirouzu T."/>
            <person name="Yoshinaga Y."/>
            <person name="Martin F.M."/>
            <person name="Grigoriev I.V."/>
            <person name="Hibbett D.S."/>
        </authorList>
    </citation>
    <scope>NUCLEOTIDE SEQUENCE [LARGE SCALE GENOMIC DNA]</scope>
    <source>
        <strain evidence="3 4">L-15889</strain>
    </source>
</reference>
<dbReference type="InterPro" id="IPR004875">
    <property type="entry name" value="DDE_SF_endonuclease_dom"/>
</dbReference>
<dbReference type="OrthoDB" id="2800420at2759"/>
<accession>A0A165KK71</accession>
<feature type="non-terminal residue" evidence="3">
    <location>
        <position position="685"/>
    </location>
</feature>
<dbReference type="EMBL" id="KV429208">
    <property type="protein sequence ID" value="KZT63246.1"/>
    <property type="molecule type" value="Genomic_DNA"/>
</dbReference>
<feature type="compositionally biased region" description="Basic residues" evidence="1">
    <location>
        <begin position="620"/>
        <end position="631"/>
    </location>
</feature>
<evidence type="ECO:0000259" key="2">
    <source>
        <dbReference type="Pfam" id="PF03184"/>
    </source>
</evidence>
<feature type="compositionally biased region" description="Basic and acidic residues" evidence="1">
    <location>
        <begin position="110"/>
        <end position="120"/>
    </location>
</feature>
<dbReference type="PANTHER" id="PTHR19303:SF74">
    <property type="entry name" value="POGO TRANSPOSABLE ELEMENT WITH KRAB DOMAIN"/>
    <property type="match status" value="1"/>
</dbReference>
<evidence type="ECO:0000256" key="1">
    <source>
        <dbReference type="SAM" id="MobiDB-lite"/>
    </source>
</evidence>
<proteinExistence type="predicted"/>
<gene>
    <name evidence="3" type="ORF">DAEQUDRAFT_742027</name>
</gene>
<feature type="domain" description="DDE-1" evidence="2">
    <location>
        <begin position="341"/>
        <end position="457"/>
    </location>
</feature>
<dbReference type="GO" id="GO:0003677">
    <property type="term" value="F:DNA binding"/>
    <property type="evidence" value="ECO:0007669"/>
    <property type="project" value="TreeGrafter"/>
</dbReference>
<dbReference type="GO" id="GO:0005634">
    <property type="term" value="C:nucleus"/>
    <property type="evidence" value="ECO:0007669"/>
    <property type="project" value="TreeGrafter"/>
</dbReference>
<evidence type="ECO:0000313" key="3">
    <source>
        <dbReference type="EMBL" id="KZT63246.1"/>
    </source>
</evidence>
<feature type="compositionally biased region" description="Polar residues" evidence="1">
    <location>
        <begin position="141"/>
        <end position="151"/>
    </location>
</feature>
<dbReference type="Pfam" id="PF03184">
    <property type="entry name" value="DDE_1"/>
    <property type="match status" value="1"/>
</dbReference>
<dbReference type="PANTHER" id="PTHR19303">
    <property type="entry name" value="TRANSPOSON"/>
    <property type="match status" value="1"/>
</dbReference>
<dbReference type="STRING" id="1314783.A0A165KK71"/>
<dbReference type="Proteomes" id="UP000076727">
    <property type="component" value="Unassembled WGS sequence"/>
</dbReference>
<feature type="region of interest" description="Disordered" evidence="1">
    <location>
        <begin position="616"/>
        <end position="639"/>
    </location>
</feature>
<keyword evidence="4" id="KW-1185">Reference proteome</keyword>
<dbReference type="AlphaFoldDB" id="A0A165KK71"/>
<protein>
    <submittedName>
        <fullName evidence="3">DDE-domain-containing protein</fullName>
    </submittedName>
</protein>
<dbReference type="InterPro" id="IPR050863">
    <property type="entry name" value="CenT-Element_Derived"/>
</dbReference>
<organism evidence="3 4">
    <name type="scientific">Daedalea quercina L-15889</name>
    <dbReference type="NCBI Taxonomy" id="1314783"/>
    <lineage>
        <taxon>Eukaryota</taxon>
        <taxon>Fungi</taxon>
        <taxon>Dikarya</taxon>
        <taxon>Basidiomycota</taxon>
        <taxon>Agaricomycotina</taxon>
        <taxon>Agaricomycetes</taxon>
        <taxon>Polyporales</taxon>
        <taxon>Fomitopsis</taxon>
    </lineage>
</organism>
<name>A0A165KK71_9APHY</name>
<feature type="region of interest" description="Disordered" evidence="1">
    <location>
        <begin position="87"/>
        <end position="165"/>
    </location>
</feature>